<reference evidence="1 2" key="1">
    <citation type="submission" date="2019-07" db="EMBL/GenBank/DDBJ databases">
        <title>Complete Genome Sequence of Leptotrichia wadei Strain JMUB3933.</title>
        <authorList>
            <person name="Watanabe S."/>
            <person name="Cui L."/>
        </authorList>
    </citation>
    <scope>NUCLEOTIDE SEQUENCE [LARGE SCALE GENOMIC DNA]</scope>
    <source>
        <strain evidence="1 2">JMUB3933</strain>
    </source>
</reference>
<evidence type="ECO:0000313" key="2">
    <source>
        <dbReference type="Proteomes" id="UP000321397"/>
    </source>
</evidence>
<dbReference type="Proteomes" id="UP000321397">
    <property type="component" value="Chromosome"/>
</dbReference>
<protein>
    <recommendedName>
        <fullName evidence="3">Phage protein</fullName>
    </recommendedName>
</protein>
<evidence type="ECO:0008006" key="3">
    <source>
        <dbReference type="Google" id="ProtNLM"/>
    </source>
</evidence>
<dbReference type="InterPro" id="IPR020288">
    <property type="entry name" value="Sheath_initiator"/>
</dbReference>
<sequence>MIPKIEISADVTVREQPTKTYKMELYKGNYILGFVDSQKAMEQAIYKIIRTERYKYIIYSWNYGIELEDLFGMPVEYCIVELERRISEALLQDNRITAVHSFEFDTENERGTVLIKKFIAETLFGKIQIDNGLSVAII</sequence>
<organism evidence="1 2">
    <name type="scientific">Leptotrichia wadei</name>
    <dbReference type="NCBI Taxonomy" id="157687"/>
    <lineage>
        <taxon>Bacteria</taxon>
        <taxon>Fusobacteriati</taxon>
        <taxon>Fusobacteriota</taxon>
        <taxon>Fusobacteriia</taxon>
        <taxon>Fusobacteriales</taxon>
        <taxon>Leptotrichiaceae</taxon>
        <taxon>Leptotrichia</taxon>
    </lineage>
</organism>
<dbReference type="Pfam" id="PF10934">
    <property type="entry name" value="Sheath_initiator"/>
    <property type="match status" value="1"/>
</dbReference>
<accession>A0A510K9J6</accession>
<proteinExistence type="predicted"/>
<gene>
    <name evidence="1" type="ORF">JMUB3933_1854</name>
</gene>
<dbReference type="EMBL" id="AP019834">
    <property type="protein sequence ID" value="BBM48338.1"/>
    <property type="molecule type" value="Genomic_DNA"/>
</dbReference>
<name>A0A510K9J6_9FUSO</name>
<dbReference type="AlphaFoldDB" id="A0A510K9J6"/>
<dbReference type="RefSeq" id="WP_146961749.1">
    <property type="nucleotide sequence ID" value="NZ_AP019834.1"/>
</dbReference>
<dbReference type="SUPFAM" id="SSF160719">
    <property type="entry name" value="gpW/gp25-like"/>
    <property type="match status" value="1"/>
</dbReference>
<evidence type="ECO:0000313" key="1">
    <source>
        <dbReference type="EMBL" id="BBM48338.1"/>
    </source>
</evidence>